<sequence>MDASLLGQISSFKQTAVKNVGLASGTGSSYSTYTSDNSRKRKANPKPDGKTEKLTKDAALVSSSSKAPDNAMLAKIIDYLKKRHLNPMNPLTWGLSVDEILAEINIGSINSRSKAYLFDSLQNNIKIQETEPGKFQFKPIYKIKTPVQLKTQLEKLMREGKPGISGQELAECTPFGDKFLKEIEEDVIKIPTQINKRKDFVYFYNSHDYNYELDDEYRGLWRSVNVSQLDEKKIEEYLTKHGIESIQDVKPKMTNTGVPKRKQNRKRANAKVHNLHLASVLEDYAE</sequence>
<dbReference type="WBParaSite" id="RSKR_0000087700.1">
    <property type="protein sequence ID" value="RSKR_0000087700.1"/>
    <property type="gene ID" value="RSKR_0000087700"/>
</dbReference>
<organism evidence="1 2">
    <name type="scientific">Rhabditophanes sp. KR3021</name>
    <dbReference type="NCBI Taxonomy" id="114890"/>
    <lineage>
        <taxon>Eukaryota</taxon>
        <taxon>Metazoa</taxon>
        <taxon>Ecdysozoa</taxon>
        <taxon>Nematoda</taxon>
        <taxon>Chromadorea</taxon>
        <taxon>Rhabditida</taxon>
        <taxon>Tylenchina</taxon>
        <taxon>Panagrolaimomorpha</taxon>
        <taxon>Strongyloidoidea</taxon>
        <taxon>Alloionematidae</taxon>
        <taxon>Rhabditophanes</taxon>
    </lineage>
</organism>
<evidence type="ECO:0000313" key="2">
    <source>
        <dbReference type="WBParaSite" id="RSKR_0000087700.1"/>
    </source>
</evidence>
<reference evidence="2" key="1">
    <citation type="submission" date="2016-11" db="UniProtKB">
        <authorList>
            <consortium name="WormBaseParasite"/>
        </authorList>
    </citation>
    <scope>IDENTIFICATION</scope>
    <source>
        <strain evidence="2">KR3021</strain>
    </source>
</reference>
<proteinExistence type="predicted"/>
<evidence type="ECO:0000313" key="1">
    <source>
        <dbReference type="Proteomes" id="UP000095286"/>
    </source>
</evidence>
<protein>
    <submittedName>
        <fullName evidence="2">Transcription initiation factor IIE subunit beta</fullName>
    </submittedName>
</protein>
<accession>A0AC35TI61</accession>
<dbReference type="Proteomes" id="UP000095286">
    <property type="component" value="Unplaced"/>
</dbReference>
<name>A0AC35TI61_9BILA</name>